<protein>
    <submittedName>
        <fullName evidence="1">Uncharacterized protein</fullName>
    </submittedName>
</protein>
<proteinExistence type="predicted"/>
<organism evidence="1 2">
    <name type="scientific">Lentilactobacillus kisonensis F0435</name>
    <dbReference type="NCBI Taxonomy" id="797516"/>
    <lineage>
        <taxon>Bacteria</taxon>
        <taxon>Bacillati</taxon>
        <taxon>Bacillota</taxon>
        <taxon>Bacilli</taxon>
        <taxon>Lactobacillales</taxon>
        <taxon>Lactobacillaceae</taxon>
        <taxon>Lentilactobacillus</taxon>
    </lineage>
</organism>
<dbReference type="STRING" id="797516.HMPREF9104_00295"/>
<dbReference type="AlphaFoldDB" id="H1LCI2"/>
<name>H1LCI2_9LACO</name>
<gene>
    <name evidence="1" type="ORF">HMPREF9104_00295</name>
</gene>
<dbReference type="HOGENOM" id="CLU_3169485_0_0_9"/>
<accession>H1LCI2</accession>
<comment type="caution">
    <text evidence="1">The sequence shown here is derived from an EMBL/GenBank/DDBJ whole genome shotgun (WGS) entry which is preliminary data.</text>
</comment>
<dbReference type="Proteomes" id="UP000005025">
    <property type="component" value="Unassembled WGS sequence"/>
</dbReference>
<reference evidence="1 2" key="1">
    <citation type="submission" date="2011-09" db="EMBL/GenBank/DDBJ databases">
        <authorList>
            <person name="Weinstock G."/>
            <person name="Sodergren E."/>
            <person name="Clifton S."/>
            <person name="Fulton L."/>
            <person name="Fulton B."/>
            <person name="Courtney L."/>
            <person name="Fronick C."/>
            <person name="Harrison M."/>
            <person name="Strong C."/>
            <person name="Farmer C."/>
            <person name="Delahaunty K."/>
            <person name="Markovic C."/>
            <person name="Hall O."/>
            <person name="Minx P."/>
            <person name="Tomlinson C."/>
            <person name="Mitreva M."/>
            <person name="Hou S."/>
            <person name="Chen J."/>
            <person name="Wollam A."/>
            <person name="Pepin K.H."/>
            <person name="Johnson M."/>
            <person name="Bhonagiri V."/>
            <person name="Zhang X."/>
            <person name="Suruliraj S."/>
            <person name="Warren W."/>
            <person name="Chinwalla A."/>
            <person name="Mardis E.R."/>
            <person name="Wilson R.K."/>
        </authorList>
    </citation>
    <scope>NUCLEOTIDE SEQUENCE [LARGE SCALE GENOMIC DNA]</scope>
    <source>
        <strain evidence="1 2">F0435</strain>
    </source>
</reference>
<dbReference type="EMBL" id="AGRJ01000030">
    <property type="protein sequence ID" value="EHO54065.1"/>
    <property type="molecule type" value="Genomic_DNA"/>
</dbReference>
<evidence type="ECO:0000313" key="1">
    <source>
        <dbReference type="EMBL" id="EHO54065.1"/>
    </source>
</evidence>
<evidence type="ECO:0000313" key="2">
    <source>
        <dbReference type="Proteomes" id="UP000005025"/>
    </source>
</evidence>
<sequence length="47" mass="5373">MAGDYVEIVARLSTFSLDCQAMPEILGLDFWLKQLRCKSLLGEARFH</sequence>